<name>A0A2H0TKB5_9BACT</name>
<dbReference type="InterPro" id="IPR018911">
    <property type="entry name" value="Gmad2_Ig-like_dom"/>
</dbReference>
<gene>
    <name evidence="2" type="ORF">COU41_00720</name>
</gene>
<protein>
    <recommendedName>
        <fullName evidence="1">GerMN domain-containing protein</fullName>
    </recommendedName>
</protein>
<evidence type="ECO:0000259" key="1">
    <source>
        <dbReference type="SMART" id="SM00909"/>
    </source>
</evidence>
<evidence type="ECO:0000313" key="3">
    <source>
        <dbReference type="Proteomes" id="UP000237006"/>
    </source>
</evidence>
<sequence length="273" mass="30488">MKKIILIGILVLILAVVGFSVWKYKFVGDNGNILEKENLIWVSEPLPNTLVQSPLMVKGEARGNWFFEASFPVKVIDENGKELGTGIARALSDWMTEDFVPFEADLEFQLSATKKGTLILEKDNPSGLPENADELRIPVLFNPVEMIKVEVYFNNDKLDPEFSCNKVFPVEREIPKTQAVARAALEELLKGSTDTEKEEGFFTSINPGVKIQSLAIEDGIAKVDFDKQLEFQIGGSCRVAAIRAQIRETLKQFPTVDEVIISIDGRTEDILQP</sequence>
<evidence type="ECO:0000313" key="2">
    <source>
        <dbReference type="EMBL" id="PIR72221.1"/>
    </source>
</evidence>
<dbReference type="Pfam" id="PF10646">
    <property type="entry name" value="Germane"/>
    <property type="match status" value="1"/>
</dbReference>
<feature type="domain" description="GerMN" evidence="1">
    <location>
        <begin position="181"/>
        <end position="272"/>
    </location>
</feature>
<dbReference type="AlphaFoldDB" id="A0A2H0TKB5"/>
<dbReference type="EMBL" id="PFCI01000017">
    <property type="protein sequence ID" value="PIR72221.1"/>
    <property type="molecule type" value="Genomic_DNA"/>
</dbReference>
<comment type="caution">
    <text evidence="2">The sequence shown here is derived from an EMBL/GenBank/DDBJ whole genome shotgun (WGS) entry which is preliminary data.</text>
</comment>
<organism evidence="2 3">
    <name type="scientific">Candidatus Nealsonbacteria bacterium CG10_big_fil_rev_8_21_14_0_10_36_228</name>
    <dbReference type="NCBI Taxonomy" id="1974708"/>
    <lineage>
        <taxon>Bacteria</taxon>
        <taxon>Candidatus Nealsoniibacteriota</taxon>
    </lineage>
</organism>
<accession>A0A2H0TKB5</accession>
<dbReference type="SMART" id="SM00909">
    <property type="entry name" value="Germane"/>
    <property type="match status" value="1"/>
</dbReference>
<dbReference type="InterPro" id="IPR019606">
    <property type="entry name" value="GerMN"/>
</dbReference>
<dbReference type="Proteomes" id="UP000237006">
    <property type="component" value="Unassembled WGS sequence"/>
</dbReference>
<proteinExistence type="predicted"/>
<dbReference type="Pfam" id="PF10648">
    <property type="entry name" value="Gmad2"/>
    <property type="match status" value="1"/>
</dbReference>
<reference evidence="3" key="1">
    <citation type="submission" date="2017-09" db="EMBL/GenBank/DDBJ databases">
        <title>Depth-based differentiation of microbial function through sediment-hosted aquifers and enrichment of novel symbionts in the deep terrestrial subsurface.</title>
        <authorList>
            <person name="Probst A.J."/>
            <person name="Ladd B."/>
            <person name="Jarett J.K."/>
            <person name="Geller-Mcgrath D.E."/>
            <person name="Sieber C.M.K."/>
            <person name="Emerson J.B."/>
            <person name="Anantharaman K."/>
            <person name="Thomas B.C."/>
            <person name="Malmstrom R."/>
            <person name="Stieglmeier M."/>
            <person name="Klingl A."/>
            <person name="Woyke T."/>
            <person name="Ryan C.M."/>
            <person name="Banfield J.F."/>
        </authorList>
    </citation>
    <scope>NUCLEOTIDE SEQUENCE [LARGE SCALE GENOMIC DNA]</scope>
</reference>